<dbReference type="InterPro" id="IPR020945">
    <property type="entry name" value="DMSO/NO3_reduct_chaperone"/>
</dbReference>
<dbReference type="eggNOG" id="COG3381">
    <property type="taxonomic scope" value="Bacteria"/>
</dbReference>
<dbReference type="Proteomes" id="UP000000271">
    <property type="component" value="Chromosome"/>
</dbReference>
<dbReference type="SUPFAM" id="SSF89155">
    <property type="entry name" value="TorD-like"/>
    <property type="match status" value="1"/>
</dbReference>
<dbReference type="Pfam" id="PF02613">
    <property type="entry name" value="Nitrate_red_del"/>
    <property type="match status" value="1"/>
</dbReference>
<dbReference type="InterPro" id="IPR036411">
    <property type="entry name" value="TorD-like_sf"/>
</dbReference>
<evidence type="ECO:0000256" key="1">
    <source>
        <dbReference type="ARBA" id="ARBA00023186"/>
    </source>
</evidence>
<organism evidence="2 3">
    <name type="scientific">Bacillus selenitireducens (strain ATCC 700615 / DSM 15326 / MLS10)</name>
    <dbReference type="NCBI Taxonomy" id="439292"/>
    <lineage>
        <taxon>Bacteria</taxon>
        <taxon>Bacillati</taxon>
        <taxon>Bacillota</taxon>
        <taxon>Bacilli</taxon>
        <taxon>Bacillales</taxon>
        <taxon>Bacillaceae</taxon>
        <taxon>Salisediminibacterium</taxon>
    </lineage>
</organism>
<proteinExistence type="predicted"/>
<dbReference type="InterPro" id="IPR050289">
    <property type="entry name" value="TorD/DmsD_chaperones"/>
</dbReference>
<evidence type="ECO:0000313" key="2">
    <source>
        <dbReference type="EMBL" id="ADI00584.1"/>
    </source>
</evidence>
<dbReference type="PANTHER" id="PTHR34227">
    <property type="entry name" value="CHAPERONE PROTEIN YCDY"/>
    <property type="match status" value="1"/>
</dbReference>
<dbReference type="Gene3D" id="1.10.3480.10">
    <property type="entry name" value="TorD-like"/>
    <property type="match status" value="1"/>
</dbReference>
<keyword evidence="1" id="KW-0143">Chaperone</keyword>
<name>D6Y0L6_BACIE</name>
<reference evidence="2" key="1">
    <citation type="submission" date="2009-10" db="EMBL/GenBank/DDBJ databases">
        <title>Complete sequence of Bacillus selenitireducens MLS10.</title>
        <authorList>
            <consortium name="US DOE Joint Genome Institute"/>
            <person name="Lucas S."/>
            <person name="Copeland A."/>
            <person name="Lapidus A."/>
            <person name="Glavina del Rio T."/>
            <person name="Dalin E."/>
            <person name="Tice H."/>
            <person name="Bruce D."/>
            <person name="Goodwin L."/>
            <person name="Pitluck S."/>
            <person name="Sims D."/>
            <person name="Brettin T."/>
            <person name="Detter J.C."/>
            <person name="Han C."/>
            <person name="Larimer F."/>
            <person name="Land M."/>
            <person name="Hauser L."/>
            <person name="Kyrpides N."/>
            <person name="Ovchinnikova G."/>
            <person name="Stolz J."/>
        </authorList>
    </citation>
    <scope>NUCLEOTIDE SEQUENCE [LARGE SCALE GENOMIC DNA]</scope>
    <source>
        <strain evidence="2">MLS10</strain>
    </source>
</reference>
<dbReference type="OrthoDB" id="9795302at2"/>
<dbReference type="EMBL" id="CP001791">
    <property type="protein sequence ID" value="ADI00584.1"/>
    <property type="molecule type" value="Genomic_DNA"/>
</dbReference>
<sequence length="224" mass="26372">MMQQTTVDARPLIEIRMFYYDTARRLFRREPDAELTDALTKVMNSELPFEDEYPAIQEGRVLIAACLNEAVPLDRLHWDYTRMFIGPYKLPAPIWESAYTNKDGLLFQTETREVRLHYLKYAFLPVQYQKEADDHLGLELDFMYRLSEMTKDAWEAGDWLRMKTLLSDQAAFLEEHLRNWLPIFKGLVLESADTDFYRGAVLLLDGLTRFDQDALKELNDTRLS</sequence>
<evidence type="ECO:0000313" key="3">
    <source>
        <dbReference type="Proteomes" id="UP000000271"/>
    </source>
</evidence>
<gene>
    <name evidence="2" type="ordered locus">Bsel_3102</name>
</gene>
<protein>
    <submittedName>
        <fullName evidence="2">Cytoplasmic chaperone TorD family protein</fullName>
    </submittedName>
</protein>
<dbReference type="PANTHER" id="PTHR34227:SF1">
    <property type="entry name" value="DIMETHYL SULFOXIDE REDUCTASE CHAPERONE-RELATED"/>
    <property type="match status" value="1"/>
</dbReference>
<dbReference type="AlphaFoldDB" id="D6Y0L6"/>
<dbReference type="STRING" id="439292.Bsel_3102"/>
<dbReference type="KEGG" id="bse:Bsel_3102"/>
<accession>D6Y0L6</accession>
<keyword evidence="3" id="KW-1185">Reference proteome</keyword>
<dbReference type="HOGENOM" id="CLU_077650_0_0_9"/>